<dbReference type="Proteomes" id="UP000224854">
    <property type="component" value="Unassembled WGS sequence"/>
</dbReference>
<keyword evidence="2" id="KW-1185">Reference proteome</keyword>
<dbReference type="AlphaFoldDB" id="A0A2C5YEH1"/>
<protein>
    <submittedName>
        <fullName evidence="1">Uncharacterized protein</fullName>
    </submittedName>
</protein>
<evidence type="ECO:0000313" key="1">
    <source>
        <dbReference type="EMBL" id="PHH65271.1"/>
    </source>
</evidence>
<gene>
    <name evidence="1" type="ORF">CDD82_1679</name>
</gene>
<reference evidence="1 2" key="1">
    <citation type="submission" date="2017-06" db="EMBL/GenBank/DDBJ databases">
        <title>Ant-infecting Ophiocordyceps genomes reveal a high diversity of potential behavioral manipulation genes and a possible major role for enterotoxins.</title>
        <authorList>
            <person name="De Bekker C."/>
            <person name="Evans H.C."/>
            <person name="Brachmann A."/>
            <person name="Hughes D.P."/>
        </authorList>
    </citation>
    <scope>NUCLEOTIDE SEQUENCE [LARGE SCALE GENOMIC DNA]</scope>
    <source>
        <strain evidence="1 2">1348a</strain>
    </source>
</reference>
<proteinExistence type="predicted"/>
<sequence>MIVKIIRATLGHGHAAKSLLATAYAMSIDLYKTFVPIKRTTLAMALAVVQLSARLAPDPATVAHHVDRIHCFVASRCCSPRDSASLRHDAVVESMLDLLDLYVQHHKSTRLGPLFDLARFMDIKISINNDLDASASLRHLFHCPRCDVADAEPLVALSVTAADAIHLDLEADAAPAWPPDAAVRRTARAHDGTMRFVFDPAAAHVEHKAASDFFRQEYHELEIEVEEALPLPQEPRSRRL</sequence>
<dbReference type="OrthoDB" id="4951845at2759"/>
<comment type="caution">
    <text evidence="1">The sequence shown here is derived from an EMBL/GenBank/DDBJ whole genome shotgun (WGS) entry which is preliminary data.</text>
</comment>
<name>A0A2C5YEH1_9HYPO</name>
<dbReference type="SUPFAM" id="SSF47954">
    <property type="entry name" value="Cyclin-like"/>
    <property type="match status" value="1"/>
</dbReference>
<dbReference type="EMBL" id="NJEU01001523">
    <property type="protein sequence ID" value="PHH65271.1"/>
    <property type="molecule type" value="Genomic_DNA"/>
</dbReference>
<accession>A0A2C5YEH1</accession>
<organism evidence="1 2">
    <name type="scientific">Ophiocordyceps australis</name>
    <dbReference type="NCBI Taxonomy" id="1399860"/>
    <lineage>
        <taxon>Eukaryota</taxon>
        <taxon>Fungi</taxon>
        <taxon>Dikarya</taxon>
        <taxon>Ascomycota</taxon>
        <taxon>Pezizomycotina</taxon>
        <taxon>Sordariomycetes</taxon>
        <taxon>Hypocreomycetidae</taxon>
        <taxon>Hypocreales</taxon>
        <taxon>Ophiocordycipitaceae</taxon>
        <taxon>Ophiocordyceps</taxon>
    </lineage>
</organism>
<dbReference type="InterPro" id="IPR036915">
    <property type="entry name" value="Cyclin-like_sf"/>
</dbReference>
<evidence type="ECO:0000313" key="2">
    <source>
        <dbReference type="Proteomes" id="UP000224854"/>
    </source>
</evidence>